<proteinExistence type="predicted"/>
<protein>
    <submittedName>
        <fullName evidence="2">Uncharacterized protein</fullName>
    </submittedName>
</protein>
<reference evidence="2 3" key="1">
    <citation type="submission" date="2015-01" db="EMBL/GenBank/DDBJ databases">
        <title>The Genome Sequence of Cryptococcus gattii Ram5.</title>
        <authorList>
            <consortium name="The Broad Institute Genomics Platform"/>
            <person name="Cuomo C."/>
            <person name="Litvintseva A."/>
            <person name="Chen Y."/>
            <person name="Heitman J."/>
            <person name="Sun S."/>
            <person name="Springer D."/>
            <person name="Dromer F."/>
            <person name="Young S."/>
            <person name="Zeng Q."/>
            <person name="Gargeya S."/>
            <person name="Abouelleil A."/>
            <person name="Alvarado L."/>
            <person name="Chapman S.B."/>
            <person name="Gainer-Dewar J."/>
            <person name="Goldberg J."/>
            <person name="Griggs A."/>
            <person name="Gujja S."/>
            <person name="Hansen M."/>
            <person name="Howarth C."/>
            <person name="Imamovic A."/>
            <person name="Larimer J."/>
            <person name="Murphy C."/>
            <person name="Naylor J."/>
            <person name="Pearson M."/>
            <person name="Priest M."/>
            <person name="Roberts A."/>
            <person name="Saif S."/>
            <person name="Shea T."/>
            <person name="Sykes S."/>
            <person name="Wortman J."/>
            <person name="Nusbaum C."/>
            <person name="Birren B."/>
        </authorList>
    </citation>
    <scope>NUCLEOTIDE SEQUENCE [LARGE SCALE GENOMIC DNA]</scope>
    <source>
        <strain evidence="2 3">Ram5</strain>
    </source>
</reference>
<dbReference type="HOGENOM" id="CLU_2605947_0_0_1"/>
<evidence type="ECO:0000313" key="3">
    <source>
        <dbReference type="Proteomes" id="UP000053392"/>
    </source>
</evidence>
<feature type="region of interest" description="Disordered" evidence="1">
    <location>
        <begin position="43"/>
        <end position="79"/>
    </location>
</feature>
<accession>A0A0D0UWP0</accession>
<name>A0A0D0UWP0_9TREE</name>
<dbReference type="EMBL" id="KN847905">
    <property type="protein sequence ID" value="KIR39671.1"/>
    <property type="molecule type" value="Genomic_DNA"/>
</dbReference>
<dbReference type="Proteomes" id="UP000053392">
    <property type="component" value="Unassembled WGS sequence"/>
</dbReference>
<organism evidence="2 3">
    <name type="scientific">Cryptococcus deuterogattii Ram5</name>
    <dbReference type="NCBI Taxonomy" id="1296110"/>
    <lineage>
        <taxon>Eukaryota</taxon>
        <taxon>Fungi</taxon>
        <taxon>Dikarya</taxon>
        <taxon>Basidiomycota</taxon>
        <taxon>Agaricomycotina</taxon>
        <taxon>Tremellomycetes</taxon>
        <taxon>Tremellales</taxon>
        <taxon>Cryptococcaceae</taxon>
        <taxon>Cryptococcus</taxon>
        <taxon>Cryptococcus gattii species complex</taxon>
    </lineage>
</organism>
<evidence type="ECO:0000313" key="2">
    <source>
        <dbReference type="EMBL" id="KIR39671.1"/>
    </source>
</evidence>
<keyword evidence="3" id="KW-1185">Reference proteome</keyword>
<evidence type="ECO:0000256" key="1">
    <source>
        <dbReference type="SAM" id="MobiDB-lite"/>
    </source>
</evidence>
<feature type="compositionally biased region" description="Low complexity" evidence="1">
    <location>
        <begin position="48"/>
        <end position="60"/>
    </location>
</feature>
<dbReference type="AlphaFoldDB" id="A0A0D0UWP0"/>
<sequence>MSIPHTPHIHPIPHTYPIIHTHFIPHSWITWAIHHIEKTRNAQNEWMASQSTTSPASPSAKQQKLQHGGVSFGSSLTGL</sequence>
<gene>
    <name evidence="2" type="ORF">I313_04142</name>
</gene>